<comment type="caution">
    <text evidence="7">The sequence shown here is derived from an EMBL/GenBank/DDBJ whole genome shotgun (WGS) entry which is preliminary data.</text>
</comment>
<dbReference type="Pfam" id="PF12729">
    <property type="entry name" value="4HB_MCP_1"/>
    <property type="match status" value="1"/>
</dbReference>
<dbReference type="PANTHER" id="PTHR43531">
    <property type="entry name" value="PROTEIN ICFG"/>
    <property type="match status" value="1"/>
</dbReference>
<dbReference type="PROSITE" id="PS50111">
    <property type="entry name" value="CHEMOTAXIS_TRANSDUC_2"/>
    <property type="match status" value="1"/>
</dbReference>
<feature type="transmembrane region" description="Helical" evidence="5">
    <location>
        <begin position="192"/>
        <end position="214"/>
    </location>
</feature>
<dbReference type="SMART" id="SM00283">
    <property type="entry name" value="MA"/>
    <property type="match status" value="1"/>
</dbReference>
<dbReference type="CDD" id="cd19411">
    <property type="entry name" value="MCP2201-like_sensor"/>
    <property type="match status" value="1"/>
</dbReference>
<dbReference type="GO" id="GO:0005886">
    <property type="term" value="C:plasma membrane"/>
    <property type="evidence" value="ECO:0007669"/>
    <property type="project" value="TreeGrafter"/>
</dbReference>
<dbReference type="SUPFAM" id="SSF58104">
    <property type="entry name" value="Methyl-accepting chemotaxis protein (MCP) signaling domain"/>
    <property type="match status" value="1"/>
</dbReference>
<keyword evidence="4" id="KW-0807">Transducer</keyword>
<evidence type="ECO:0000256" key="5">
    <source>
        <dbReference type="SAM" id="Phobius"/>
    </source>
</evidence>
<keyword evidence="8" id="KW-1185">Reference proteome</keyword>
<dbReference type="InterPro" id="IPR024478">
    <property type="entry name" value="HlyB_4HB_MCP"/>
</dbReference>
<proteinExistence type="inferred from homology"/>
<dbReference type="EMBL" id="SNXS01000002">
    <property type="protein sequence ID" value="TDP73047.1"/>
    <property type="molecule type" value="Genomic_DNA"/>
</dbReference>
<name>A0A4R6QQP0_9BURK</name>
<keyword evidence="5" id="KW-0472">Membrane</keyword>
<evidence type="ECO:0000256" key="1">
    <source>
        <dbReference type="ARBA" id="ARBA00004370"/>
    </source>
</evidence>
<protein>
    <submittedName>
        <fullName evidence="7">Methyl-accepting chemotaxis protein</fullName>
    </submittedName>
</protein>
<comment type="similarity">
    <text evidence="3">Belongs to the methyl-accepting chemotaxis (MCP) protein family.</text>
</comment>
<dbReference type="CDD" id="cd11386">
    <property type="entry name" value="MCP_signal"/>
    <property type="match status" value="1"/>
</dbReference>
<dbReference type="InterPro" id="IPR004090">
    <property type="entry name" value="Chemotax_Me-accpt_rcpt"/>
</dbReference>
<dbReference type="InterPro" id="IPR047347">
    <property type="entry name" value="YvaQ-like_sensor"/>
</dbReference>
<feature type="transmembrane region" description="Helical" evidence="5">
    <location>
        <begin position="12"/>
        <end position="32"/>
    </location>
</feature>
<evidence type="ECO:0000256" key="2">
    <source>
        <dbReference type="ARBA" id="ARBA00022481"/>
    </source>
</evidence>
<feature type="domain" description="Methyl-accepting transducer" evidence="6">
    <location>
        <begin position="276"/>
        <end position="505"/>
    </location>
</feature>
<accession>A0A4R6QQP0</accession>
<dbReference type="GO" id="GO:0007165">
    <property type="term" value="P:signal transduction"/>
    <property type="evidence" value="ECO:0007669"/>
    <property type="project" value="UniProtKB-KW"/>
</dbReference>
<organism evidence="7 8">
    <name type="scientific">Roseateles toxinivorans</name>
    <dbReference type="NCBI Taxonomy" id="270368"/>
    <lineage>
        <taxon>Bacteria</taxon>
        <taxon>Pseudomonadati</taxon>
        <taxon>Pseudomonadota</taxon>
        <taxon>Betaproteobacteria</taxon>
        <taxon>Burkholderiales</taxon>
        <taxon>Sphaerotilaceae</taxon>
        <taxon>Roseateles</taxon>
    </lineage>
</organism>
<dbReference type="PRINTS" id="PR00260">
    <property type="entry name" value="CHEMTRNSDUCR"/>
</dbReference>
<evidence type="ECO:0000256" key="3">
    <source>
        <dbReference type="ARBA" id="ARBA00029447"/>
    </source>
</evidence>
<reference evidence="7 8" key="1">
    <citation type="submission" date="2019-03" db="EMBL/GenBank/DDBJ databases">
        <title>Genomic Encyclopedia of Type Strains, Phase IV (KMG-IV): sequencing the most valuable type-strain genomes for metagenomic binning, comparative biology and taxonomic classification.</title>
        <authorList>
            <person name="Goeker M."/>
        </authorList>
    </citation>
    <scope>NUCLEOTIDE SEQUENCE [LARGE SCALE GENOMIC DNA]</scope>
    <source>
        <strain evidence="7 8">DSM 16998</strain>
    </source>
</reference>
<evidence type="ECO:0000313" key="7">
    <source>
        <dbReference type="EMBL" id="TDP73047.1"/>
    </source>
</evidence>
<keyword evidence="2" id="KW-0488">Methylation</keyword>
<gene>
    <name evidence="7" type="ORF">DES47_102793</name>
</gene>
<dbReference type="PANTHER" id="PTHR43531:SF14">
    <property type="entry name" value="METHYL-ACCEPTING CHEMOTAXIS PROTEIN I-RELATED"/>
    <property type="match status" value="1"/>
</dbReference>
<dbReference type="Proteomes" id="UP000295361">
    <property type="component" value="Unassembled WGS sequence"/>
</dbReference>
<dbReference type="Pfam" id="PF00015">
    <property type="entry name" value="MCPsignal"/>
    <property type="match status" value="1"/>
</dbReference>
<dbReference type="FunFam" id="1.10.287.950:FF:000001">
    <property type="entry name" value="Methyl-accepting chemotaxis sensory transducer"/>
    <property type="match status" value="1"/>
</dbReference>
<dbReference type="InParanoid" id="A0A4R6QQP0"/>
<evidence type="ECO:0000256" key="4">
    <source>
        <dbReference type="PROSITE-ProRule" id="PRU00284"/>
    </source>
</evidence>
<keyword evidence="5" id="KW-1133">Transmembrane helix</keyword>
<comment type="subcellular location">
    <subcellularLocation>
        <location evidence="1">Membrane</location>
    </subcellularLocation>
</comment>
<keyword evidence="5" id="KW-0812">Transmembrane</keyword>
<dbReference type="InterPro" id="IPR051310">
    <property type="entry name" value="MCP_chemotaxis"/>
</dbReference>
<dbReference type="GO" id="GO:0006935">
    <property type="term" value="P:chemotaxis"/>
    <property type="evidence" value="ECO:0007669"/>
    <property type="project" value="InterPro"/>
</dbReference>
<evidence type="ECO:0000313" key="8">
    <source>
        <dbReference type="Proteomes" id="UP000295361"/>
    </source>
</evidence>
<dbReference type="AlphaFoldDB" id="A0A4R6QQP0"/>
<sequence>MKIDQMSVGKRLNLGFGLVLLILVVVTTVAVVKVNAINAALHANSDVHASIQRFAINFRGSAHDRAIAVRDVVLSTSPADRQKELATIDALARFYAESAKPLEALLAKAEDKPELDKLYGAIKEIEAQAVATTQSVVKMVEAGDATGAQSLLWSQAKPQYVQWLAAINKLIDYEENRIQVESKIALAQADGFLTVMLSALTLSLLCGAALAWALSRSILRQLGAEPQALGDAARRVAEGDLNPVPGASHAPADSVLASLSGMRASLAGIVAQVRQASDSIATGSAEIATGNADLSNRTEQQASNLQQTASSMSEMNAAVKLNADTARQATQLAASASAAAAKGGQVVGQVVATMEDISASSKKIADIIGVIDGIAFQTNILALNAAVEAARAGEQGRGFAVVASEVRSLAQRSAEAAKEIKSLIGDSVVKVEAGTLLVSDAGATMDDIVSQVKNVSDLINEIGASTQEQTDGIGRVSGSVSELDRSTQQNAALVEQSAAAAESLKQQATRLAEVVRIFRLEQRDAGR</sequence>
<dbReference type="GO" id="GO:0004888">
    <property type="term" value="F:transmembrane signaling receptor activity"/>
    <property type="evidence" value="ECO:0007669"/>
    <property type="project" value="InterPro"/>
</dbReference>
<dbReference type="InterPro" id="IPR004089">
    <property type="entry name" value="MCPsignal_dom"/>
</dbReference>
<dbReference type="Gene3D" id="1.10.287.950">
    <property type="entry name" value="Methyl-accepting chemotaxis protein"/>
    <property type="match status" value="1"/>
</dbReference>
<evidence type="ECO:0000259" key="6">
    <source>
        <dbReference type="PROSITE" id="PS50111"/>
    </source>
</evidence>
<dbReference type="OrthoDB" id="5441488at2"/>